<evidence type="ECO:0000256" key="9">
    <source>
        <dbReference type="ARBA" id="ARBA00023204"/>
    </source>
</evidence>
<dbReference type="InterPro" id="IPR014017">
    <property type="entry name" value="DNA_helicase_UvrD-like_C"/>
</dbReference>
<evidence type="ECO:0000256" key="1">
    <source>
        <dbReference type="ARBA" id="ARBA00022722"/>
    </source>
</evidence>
<evidence type="ECO:0000313" key="17">
    <source>
        <dbReference type="EMBL" id="PWR72056.1"/>
    </source>
</evidence>
<dbReference type="SUPFAM" id="SSF52980">
    <property type="entry name" value="Restriction endonuclease-like"/>
    <property type="match status" value="1"/>
</dbReference>
<evidence type="ECO:0000256" key="11">
    <source>
        <dbReference type="ARBA" id="ARBA00034617"/>
    </source>
</evidence>
<keyword evidence="9" id="KW-0234">DNA repair</keyword>
<dbReference type="Pfam" id="PF12705">
    <property type="entry name" value="PDDEXK_1"/>
    <property type="match status" value="1"/>
</dbReference>
<evidence type="ECO:0000256" key="4">
    <source>
        <dbReference type="ARBA" id="ARBA00022801"/>
    </source>
</evidence>
<dbReference type="GO" id="GO:0003677">
    <property type="term" value="F:DNA binding"/>
    <property type="evidence" value="ECO:0007669"/>
    <property type="project" value="UniProtKB-KW"/>
</dbReference>
<dbReference type="AlphaFoldDB" id="A0A2V2N2V6"/>
<protein>
    <recommendedName>
        <fullName evidence="12">DNA 3'-5' helicase</fullName>
        <ecNumber evidence="12">5.6.2.4</ecNumber>
    </recommendedName>
</protein>
<evidence type="ECO:0000256" key="12">
    <source>
        <dbReference type="ARBA" id="ARBA00034808"/>
    </source>
</evidence>
<dbReference type="PANTHER" id="PTHR11070:SF48">
    <property type="entry name" value="ATP-DEPENDENT HELICASE_NUCLEASE SUBUNIT A"/>
    <property type="match status" value="1"/>
</dbReference>
<dbReference type="InterPro" id="IPR027417">
    <property type="entry name" value="P-loop_NTPase"/>
</dbReference>
<evidence type="ECO:0000259" key="15">
    <source>
        <dbReference type="PROSITE" id="PS51198"/>
    </source>
</evidence>
<dbReference type="Gene3D" id="3.90.320.10">
    <property type="match status" value="1"/>
</dbReference>
<keyword evidence="8" id="KW-0238">DNA-binding</keyword>
<keyword evidence="18" id="KW-1185">Reference proteome</keyword>
<name>A0A2V2N2V6_9EURY</name>
<comment type="catalytic activity">
    <reaction evidence="11">
        <text>Couples ATP hydrolysis with the unwinding of duplex DNA by translocating in the 3'-5' direction.</text>
        <dbReference type="EC" id="5.6.2.4"/>
    </reaction>
</comment>
<evidence type="ECO:0000256" key="14">
    <source>
        <dbReference type="PROSITE-ProRule" id="PRU00560"/>
    </source>
</evidence>
<reference evidence="17 18" key="1">
    <citation type="submission" date="2018-05" db="EMBL/GenBank/DDBJ databases">
        <title>Draft genome of Methanospirillum lacunae Ki8-1.</title>
        <authorList>
            <person name="Dueholm M.S."/>
            <person name="Nielsen P.H."/>
            <person name="Bakmann L.F."/>
            <person name="Otzen D.E."/>
        </authorList>
    </citation>
    <scope>NUCLEOTIDE SEQUENCE [LARGE SCALE GENOMIC DNA]</scope>
    <source>
        <strain evidence="17 18">Ki8-1</strain>
    </source>
</reference>
<evidence type="ECO:0000256" key="8">
    <source>
        <dbReference type="ARBA" id="ARBA00023125"/>
    </source>
</evidence>
<keyword evidence="6" id="KW-0269">Exonuclease</keyword>
<evidence type="ECO:0000313" key="18">
    <source>
        <dbReference type="Proteomes" id="UP000245657"/>
    </source>
</evidence>
<dbReference type="PROSITE" id="PS51217">
    <property type="entry name" value="UVRD_HELICASE_CTER"/>
    <property type="match status" value="1"/>
</dbReference>
<dbReference type="GO" id="GO:0004527">
    <property type="term" value="F:exonuclease activity"/>
    <property type="evidence" value="ECO:0007669"/>
    <property type="project" value="UniProtKB-KW"/>
</dbReference>
<keyword evidence="4 14" id="KW-0378">Hydrolase</keyword>
<organism evidence="17 18">
    <name type="scientific">Methanospirillum lacunae</name>
    <dbReference type="NCBI Taxonomy" id="668570"/>
    <lineage>
        <taxon>Archaea</taxon>
        <taxon>Methanobacteriati</taxon>
        <taxon>Methanobacteriota</taxon>
        <taxon>Stenosarchaea group</taxon>
        <taxon>Methanomicrobia</taxon>
        <taxon>Methanomicrobiales</taxon>
        <taxon>Methanospirillaceae</taxon>
        <taxon>Methanospirillum</taxon>
    </lineage>
</organism>
<dbReference type="GO" id="GO:0000725">
    <property type="term" value="P:recombinational repair"/>
    <property type="evidence" value="ECO:0007669"/>
    <property type="project" value="TreeGrafter"/>
</dbReference>
<dbReference type="EMBL" id="QGMY01000007">
    <property type="protein sequence ID" value="PWR72056.1"/>
    <property type="molecule type" value="Genomic_DNA"/>
</dbReference>
<feature type="domain" description="UvrD-like helicase C-terminal" evidence="16">
    <location>
        <begin position="459"/>
        <end position="760"/>
    </location>
</feature>
<evidence type="ECO:0000256" key="3">
    <source>
        <dbReference type="ARBA" id="ARBA00022763"/>
    </source>
</evidence>
<evidence type="ECO:0000259" key="16">
    <source>
        <dbReference type="PROSITE" id="PS51217"/>
    </source>
</evidence>
<keyword evidence="5 14" id="KW-0347">Helicase</keyword>
<dbReference type="Gene3D" id="3.40.50.300">
    <property type="entry name" value="P-loop containing nucleotide triphosphate hydrolases"/>
    <property type="match status" value="4"/>
</dbReference>
<dbReference type="GeneID" id="97548076"/>
<dbReference type="GO" id="GO:0033202">
    <property type="term" value="C:DNA helicase complex"/>
    <property type="evidence" value="ECO:0007669"/>
    <property type="project" value="TreeGrafter"/>
</dbReference>
<comment type="catalytic activity">
    <reaction evidence="13">
        <text>ATP + H2O = ADP + phosphate + H(+)</text>
        <dbReference type="Rhea" id="RHEA:13065"/>
        <dbReference type="ChEBI" id="CHEBI:15377"/>
        <dbReference type="ChEBI" id="CHEBI:15378"/>
        <dbReference type="ChEBI" id="CHEBI:30616"/>
        <dbReference type="ChEBI" id="CHEBI:43474"/>
        <dbReference type="ChEBI" id="CHEBI:456216"/>
        <dbReference type="EC" id="5.6.2.4"/>
    </reaction>
</comment>
<dbReference type="InterPro" id="IPR011335">
    <property type="entry name" value="Restrct_endonuc-II-like"/>
</dbReference>
<dbReference type="OrthoDB" id="203178at2157"/>
<dbReference type="InterPro" id="IPR011604">
    <property type="entry name" value="PDDEXK-like_dom_sf"/>
</dbReference>
<dbReference type="GO" id="GO:0005829">
    <property type="term" value="C:cytosol"/>
    <property type="evidence" value="ECO:0007669"/>
    <property type="project" value="TreeGrafter"/>
</dbReference>
<sequence>MNGTPRQIEAITTHDRSLVVTAGAGTGKTHVLVNKYLNLLETFGDGKKRYEDPISVRNILALTFTDKAAAEMKERIRKSLVEKKGEFWEKTRAEFLIAPVQTFHSFCAQVLREFAFEAQIEPSFVVLDEQEASRILTSCYQDLIHAPSEEGDVVYALATVGAFNLEQMIRTLYSRRDEAERFFESIRADQDTVISFWQDEIRAHRETEAEKIRESYRFRETVRSLIAFSRMDVSPEDKAMIYLQKVRPFLEVMDSDGAVDEFLDAATRYQKVKLGAGGSKKLWTEEILSELRETYKQLNEMLDRAPAVAAMRFNPGDQFSIRTIRFLNALGISFARFCELVEEEKAAAGGIDFADLIRSCRRLFRDHQGLVAEHYKRQFRYILVDEFQDTDPAQFEIVTAIAGRPDPGMQSLFIVGDPKQSIYLFREADVTRFRDASSLITDKCSGKEIPLDVCFRSSPAVITFVNILFAGLFHSVEKPWEFPYEPALVSDERAGHSGTVSLLLTHKNGEVSEPEAVADEILSIVRDYLEVYEEGDRDGDGLRTFTTRPAAWRDIAILLERRTKLGEFLHALRRRNIPYYVHKGSGFYQRQEILDLINLLTFLQKPYDDISLVGLLRSPYIGMKDTDIAHIQRSGRGTFFKRLQKRGESFEPAARAYDLLATWRSRAGRWRVSDLIQSVLDESGIFAVYGGLAEGQQILSNIRKLQEMVRAQEEKGRYQLPDLVADLSEAVKTGDQEGEAMVDDPGLDAVRIMTIHGAKGLEFPVVIVPEMGQRSNRVQPPILMEGPGPLMGVRIPDPEDDFETVETPVYSLLKSRQEEKLLAEKKRLLYVALTRAADHLIMSGEIGDELPDGSKDTRLDWIWKELGITGNAIEDGEIHLVSPDGMDLSMRIVQPDKRLIQEQQISPPFTIPDELRDEPGRFVLPQITGKKPIAPLLVTEIASTIDEPAGQQHEGYGAAFGTAIHEVLRGKDPDRVIREWEITDPVLQQELKEALQRFESLPELKQRVQIKRELPFTITIGQAAVTGRIDCIVQNQDGSWLVIDYKSDILSKSELCEKKAYRIQTEIYRQAAEILGMKPATAALYGVFERELMYMNSGEKEAAIKIIHEVWSDQQNKIVNT</sequence>
<evidence type="ECO:0000256" key="6">
    <source>
        <dbReference type="ARBA" id="ARBA00022839"/>
    </source>
</evidence>
<dbReference type="InterPro" id="IPR014016">
    <property type="entry name" value="UvrD-like_ATP-bd"/>
</dbReference>
<keyword evidence="3" id="KW-0227">DNA damage</keyword>
<evidence type="ECO:0000256" key="10">
    <source>
        <dbReference type="ARBA" id="ARBA00023235"/>
    </source>
</evidence>
<keyword evidence="10" id="KW-0413">Isomerase</keyword>
<evidence type="ECO:0000256" key="13">
    <source>
        <dbReference type="ARBA" id="ARBA00048988"/>
    </source>
</evidence>
<dbReference type="EC" id="5.6.2.4" evidence="12"/>
<keyword evidence="1" id="KW-0540">Nuclease</keyword>
<dbReference type="InterPro" id="IPR038726">
    <property type="entry name" value="PDDEXK_AddAB-type"/>
</dbReference>
<dbReference type="PROSITE" id="PS51198">
    <property type="entry name" value="UVRD_HELICASE_ATP_BIND"/>
    <property type="match status" value="1"/>
</dbReference>
<feature type="domain" description="UvrD-like helicase ATP-binding" evidence="15">
    <location>
        <begin position="1"/>
        <end position="458"/>
    </location>
</feature>
<gene>
    <name evidence="17" type="ORF">DK846_08690</name>
</gene>
<feature type="binding site" evidence="14">
    <location>
        <begin position="22"/>
        <end position="29"/>
    </location>
    <ligand>
        <name>ATP</name>
        <dbReference type="ChEBI" id="CHEBI:30616"/>
    </ligand>
</feature>
<keyword evidence="7 14" id="KW-0067">ATP-binding</keyword>
<accession>A0A2V2N2V6</accession>
<keyword evidence="2 14" id="KW-0547">Nucleotide-binding</keyword>
<dbReference type="Gene3D" id="1.10.486.10">
    <property type="entry name" value="PCRA, domain 4"/>
    <property type="match status" value="1"/>
</dbReference>
<comment type="caution">
    <text evidence="17">The sequence shown here is derived from an EMBL/GenBank/DDBJ whole genome shotgun (WGS) entry which is preliminary data.</text>
</comment>
<proteinExistence type="predicted"/>
<evidence type="ECO:0000256" key="2">
    <source>
        <dbReference type="ARBA" id="ARBA00022741"/>
    </source>
</evidence>
<dbReference type="PANTHER" id="PTHR11070">
    <property type="entry name" value="UVRD / RECB / PCRA DNA HELICASE FAMILY MEMBER"/>
    <property type="match status" value="1"/>
</dbReference>
<evidence type="ECO:0000256" key="5">
    <source>
        <dbReference type="ARBA" id="ARBA00022806"/>
    </source>
</evidence>
<evidence type="ECO:0000256" key="7">
    <source>
        <dbReference type="ARBA" id="ARBA00022840"/>
    </source>
</evidence>
<dbReference type="Pfam" id="PF13361">
    <property type="entry name" value="UvrD_C"/>
    <property type="match status" value="1"/>
</dbReference>
<dbReference type="InterPro" id="IPR000212">
    <property type="entry name" value="DNA_helicase_UvrD/REP"/>
</dbReference>
<dbReference type="Proteomes" id="UP000245657">
    <property type="component" value="Unassembled WGS sequence"/>
</dbReference>
<dbReference type="Pfam" id="PF00580">
    <property type="entry name" value="UvrD-helicase"/>
    <property type="match status" value="1"/>
</dbReference>
<dbReference type="SUPFAM" id="SSF52540">
    <property type="entry name" value="P-loop containing nucleoside triphosphate hydrolases"/>
    <property type="match status" value="1"/>
</dbReference>
<dbReference type="GO" id="GO:0043138">
    <property type="term" value="F:3'-5' DNA helicase activity"/>
    <property type="evidence" value="ECO:0007669"/>
    <property type="project" value="UniProtKB-EC"/>
</dbReference>
<dbReference type="RefSeq" id="WP_109968546.1">
    <property type="nucleotide sequence ID" value="NZ_CP176093.1"/>
</dbReference>
<dbReference type="GO" id="GO:0005524">
    <property type="term" value="F:ATP binding"/>
    <property type="evidence" value="ECO:0007669"/>
    <property type="project" value="UniProtKB-UniRule"/>
</dbReference>